<dbReference type="PANTHER" id="PTHR30294">
    <property type="entry name" value="MEMBRANE COMPONENT OF ABC TRANSPORTER YHHJ-RELATED"/>
    <property type="match status" value="1"/>
</dbReference>
<protein>
    <submittedName>
        <fullName evidence="10">ABC-2 type transport system permease protein</fullName>
    </submittedName>
</protein>
<feature type="transmembrane region" description="Helical" evidence="8">
    <location>
        <begin position="225"/>
        <end position="247"/>
    </location>
</feature>
<evidence type="ECO:0000256" key="5">
    <source>
        <dbReference type="ARBA" id="ARBA00022692"/>
    </source>
</evidence>
<proteinExistence type="inferred from homology"/>
<feature type="transmembrane region" description="Helical" evidence="8">
    <location>
        <begin position="286"/>
        <end position="305"/>
    </location>
</feature>
<organism evidence="10 11">
    <name type="scientific">Virgibacillus subterraneus</name>
    <dbReference type="NCBI Taxonomy" id="621109"/>
    <lineage>
        <taxon>Bacteria</taxon>
        <taxon>Bacillati</taxon>
        <taxon>Bacillota</taxon>
        <taxon>Bacilli</taxon>
        <taxon>Bacillales</taxon>
        <taxon>Bacillaceae</taxon>
        <taxon>Virgibacillus</taxon>
    </lineage>
</organism>
<keyword evidence="7 8" id="KW-0472">Membrane</keyword>
<evidence type="ECO:0000313" key="11">
    <source>
        <dbReference type="Proteomes" id="UP000198733"/>
    </source>
</evidence>
<dbReference type="InterPro" id="IPR013525">
    <property type="entry name" value="ABC2_TM"/>
</dbReference>
<dbReference type="Pfam" id="PF12698">
    <property type="entry name" value="ABC2_membrane_3"/>
    <property type="match status" value="1"/>
</dbReference>
<evidence type="ECO:0000256" key="1">
    <source>
        <dbReference type="ARBA" id="ARBA00004651"/>
    </source>
</evidence>
<feature type="transmembrane region" description="Helical" evidence="8">
    <location>
        <begin position="259"/>
        <end position="280"/>
    </location>
</feature>
<comment type="subcellular location">
    <subcellularLocation>
        <location evidence="1">Cell membrane</location>
        <topology evidence="1">Multi-pass membrane protein</topology>
    </subcellularLocation>
</comment>
<keyword evidence="5 8" id="KW-0812">Transmembrane</keyword>
<dbReference type="InterPro" id="IPR047817">
    <property type="entry name" value="ABC2_TM_bact-type"/>
</dbReference>
<accession>A0A1H9FLI8</accession>
<keyword evidence="11" id="KW-1185">Reference proteome</keyword>
<dbReference type="PROSITE" id="PS51012">
    <property type="entry name" value="ABC_TM2"/>
    <property type="match status" value="1"/>
</dbReference>
<comment type="similarity">
    <text evidence="2">Belongs to the ABC-2 integral membrane protein family.</text>
</comment>
<feature type="domain" description="ABC transmembrane type-2" evidence="9">
    <location>
        <begin position="141"/>
        <end position="369"/>
    </location>
</feature>
<dbReference type="InterPro" id="IPR051449">
    <property type="entry name" value="ABC-2_transporter_component"/>
</dbReference>
<evidence type="ECO:0000256" key="3">
    <source>
        <dbReference type="ARBA" id="ARBA00022448"/>
    </source>
</evidence>
<gene>
    <name evidence="10" type="ORF">SAMN05216232_2252</name>
</gene>
<evidence type="ECO:0000259" key="9">
    <source>
        <dbReference type="PROSITE" id="PS51012"/>
    </source>
</evidence>
<evidence type="ECO:0000256" key="8">
    <source>
        <dbReference type="SAM" id="Phobius"/>
    </source>
</evidence>
<evidence type="ECO:0000256" key="2">
    <source>
        <dbReference type="ARBA" id="ARBA00007783"/>
    </source>
</evidence>
<keyword evidence="3" id="KW-0813">Transport</keyword>
<evidence type="ECO:0000256" key="4">
    <source>
        <dbReference type="ARBA" id="ARBA00022475"/>
    </source>
</evidence>
<dbReference type="EMBL" id="FOEH01000003">
    <property type="protein sequence ID" value="SEQ38850.1"/>
    <property type="molecule type" value="Genomic_DNA"/>
</dbReference>
<feature type="transmembrane region" description="Helical" evidence="8">
    <location>
        <begin position="20"/>
        <end position="47"/>
    </location>
</feature>
<evidence type="ECO:0000256" key="6">
    <source>
        <dbReference type="ARBA" id="ARBA00022989"/>
    </source>
</evidence>
<feature type="transmembrane region" description="Helical" evidence="8">
    <location>
        <begin position="179"/>
        <end position="199"/>
    </location>
</feature>
<keyword evidence="4" id="KW-1003">Cell membrane</keyword>
<dbReference type="PANTHER" id="PTHR30294:SF45">
    <property type="entry name" value="LINEARMYCIN RESISTANCE PERMEASE PROTEIN LNRN"/>
    <property type="match status" value="1"/>
</dbReference>
<keyword evidence="6 8" id="KW-1133">Transmembrane helix</keyword>
<comment type="caution">
    <text evidence="10">The sequence shown here is derived from an EMBL/GenBank/DDBJ whole genome shotgun (WGS) entry which is preliminary data.</text>
</comment>
<reference evidence="10 11" key="1">
    <citation type="submission" date="2016-10" db="EMBL/GenBank/DDBJ databases">
        <authorList>
            <person name="Varghese N."/>
            <person name="Submissions S."/>
        </authorList>
    </citation>
    <scope>NUCLEOTIDE SEQUENCE [LARGE SCALE GENOMIC DNA]</scope>
    <source>
        <strain evidence="10 11">CGMCC 1.7734</strain>
    </source>
</reference>
<sequence length="371" mass="41817">MKGIFLAKIKMFMRNPWTFLIMIVMSVGFALILGGSGNFTTISVPLYATDESVRESMVGEMLDESDAYSFKWLSEEEMMGQISSGKAEVGVELQENDFNVIVGVSSQNTKMVQQTIKEAYTKKAQYSQIFTEADATTSSEKEQVQDELEAALDEPVFGIQSNNFRGSNAVIIDNTFHTLFGFTLFFVIYTIAYNVFYILTEKKDGIWDRVILSPVRKWEMYTANFVYTFITGYLQVAIVFLVFRYWIGVDFQGRFIESLLVIIPYVFAIVALSILITGLVKTVQQFNAVIPIVAVSMAMIGGAYWPIEIVQSQFMLFLSKIVPITYGMEVLNGVAVYGYPVEDLLFPISILLLMGVMMTGVGIHLMEKRHV</sequence>
<evidence type="ECO:0000256" key="7">
    <source>
        <dbReference type="ARBA" id="ARBA00023136"/>
    </source>
</evidence>
<evidence type="ECO:0000313" key="10">
    <source>
        <dbReference type="EMBL" id="SEQ38850.1"/>
    </source>
</evidence>
<name>A0A1H9FLI8_9BACI</name>
<dbReference type="RefSeq" id="WP_092504343.1">
    <property type="nucleotide sequence ID" value="NZ_FOEH01000003.1"/>
</dbReference>
<feature type="transmembrane region" description="Helical" evidence="8">
    <location>
        <begin position="345"/>
        <end position="366"/>
    </location>
</feature>
<dbReference type="Proteomes" id="UP000198733">
    <property type="component" value="Unassembled WGS sequence"/>
</dbReference>